<evidence type="ECO:0000313" key="8">
    <source>
        <dbReference type="Proteomes" id="UP000054279"/>
    </source>
</evidence>
<keyword evidence="8" id="KW-1185">Reference proteome</keyword>
<feature type="domain" description="D-isomer specific 2-hydroxyacid dehydrogenase catalytic" evidence="5">
    <location>
        <begin position="27"/>
        <end position="109"/>
    </location>
</feature>
<evidence type="ECO:0000313" key="7">
    <source>
        <dbReference type="EMBL" id="KIJ26141.1"/>
    </source>
</evidence>
<accession>A0A0C9UKY2</accession>
<feature type="domain" description="D-isomer specific 2-hydroxyacid dehydrogenase NAD-binding" evidence="6">
    <location>
        <begin position="116"/>
        <end position="291"/>
    </location>
</feature>
<dbReference type="SUPFAM" id="SSF51735">
    <property type="entry name" value="NAD(P)-binding Rossmann-fold domains"/>
    <property type="match status" value="1"/>
</dbReference>
<dbReference type="InterPro" id="IPR050857">
    <property type="entry name" value="D-2-hydroxyacid_DH"/>
</dbReference>
<name>A0A0C9UKY2_SPHS4</name>
<evidence type="ECO:0000259" key="6">
    <source>
        <dbReference type="Pfam" id="PF02826"/>
    </source>
</evidence>
<dbReference type="Proteomes" id="UP000054279">
    <property type="component" value="Unassembled WGS sequence"/>
</dbReference>
<dbReference type="CDD" id="cd12169">
    <property type="entry name" value="PGDH_like_1"/>
    <property type="match status" value="1"/>
</dbReference>
<dbReference type="EMBL" id="KN837382">
    <property type="protein sequence ID" value="KIJ26141.1"/>
    <property type="molecule type" value="Genomic_DNA"/>
</dbReference>
<reference evidence="7 8" key="1">
    <citation type="submission" date="2014-06" db="EMBL/GenBank/DDBJ databases">
        <title>Evolutionary Origins and Diversification of the Mycorrhizal Mutualists.</title>
        <authorList>
            <consortium name="DOE Joint Genome Institute"/>
            <consortium name="Mycorrhizal Genomics Consortium"/>
            <person name="Kohler A."/>
            <person name="Kuo A."/>
            <person name="Nagy L.G."/>
            <person name="Floudas D."/>
            <person name="Copeland A."/>
            <person name="Barry K.W."/>
            <person name="Cichocki N."/>
            <person name="Veneault-Fourrey C."/>
            <person name="LaButti K."/>
            <person name="Lindquist E.A."/>
            <person name="Lipzen A."/>
            <person name="Lundell T."/>
            <person name="Morin E."/>
            <person name="Murat C."/>
            <person name="Riley R."/>
            <person name="Ohm R."/>
            <person name="Sun H."/>
            <person name="Tunlid A."/>
            <person name="Henrissat B."/>
            <person name="Grigoriev I.V."/>
            <person name="Hibbett D.S."/>
            <person name="Martin F."/>
        </authorList>
    </citation>
    <scope>NUCLEOTIDE SEQUENCE [LARGE SCALE GENOMIC DNA]</scope>
    <source>
        <strain evidence="7 8">SS14</strain>
    </source>
</reference>
<dbReference type="Pfam" id="PF00389">
    <property type="entry name" value="2-Hacid_dh"/>
    <property type="match status" value="1"/>
</dbReference>
<dbReference type="GO" id="GO:0051287">
    <property type="term" value="F:NAD binding"/>
    <property type="evidence" value="ECO:0007669"/>
    <property type="project" value="InterPro"/>
</dbReference>
<evidence type="ECO:0000256" key="1">
    <source>
        <dbReference type="ARBA" id="ARBA00005854"/>
    </source>
</evidence>
<dbReference type="OrthoDB" id="298012at2759"/>
<evidence type="ECO:0000256" key="3">
    <source>
        <dbReference type="ARBA" id="ARBA00023027"/>
    </source>
</evidence>
<evidence type="ECO:0000256" key="4">
    <source>
        <dbReference type="RuleBase" id="RU003719"/>
    </source>
</evidence>
<dbReference type="Pfam" id="PF02826">
    <property type="entry name" value="2-Hacid_dh_C"/>
    <property type="match status" value="1"/>
</dbReference>
<dbReference type="InterPro" id="IPR029753">
    <property type="entry name" value="D-isomer_DH_CS"/>
</dbReference>
<organism evidence="7 8">
    <name type="scientific">Sphaerobolus stellatus (strain SS14)</name>
    <dbReference type="NCBI Taxonomy" id="990650"/>
    <lineage>
        <taxon>Eukaryota</taxon>
        <taxon>Fungi</taxon>
        <taxon>Dikarya</taxon>
        <taxon>Basidiomycota</taxon>
        <taxon>Agaricomycotina</taxon>
        <taxon>Agaricomycetes</taxon>
        <taxon>Phallomycetidae</taxon>
        <taxon>Geastrales</taxon>
        <taxon>Sphaerobolaceae</taxon>
        <taxon>Sphaerobolus</taxon>
    </lineage>
</organism>
<evidence type="ECO:0000256" key="2">
    <source>
        <dbReference type="ARBA" id="ARBA00023002"/>
    </source>
</evidence>
<evidence type="ECO:0000259" key="5">
    <source>
        <dbReference type="Pfam" id="PF00389"/>
    </source>
</evidence>
<dbReference type="GO" id="GO:0016616">
    <property type="term" value="F:oxidoreductase activity, acting on the CH-OH group of donors, NAD or NADP as acceptor"/>
    <property type="evidence" value="ECO:0007669"/>
    <property type="project" value="InterPro"/>
</dbReference>
<protein>
    <recommendedName>
        <fullName evidence="9">Phosphoglycerate dehydrogenase</fullName>
    </recommendedName>
</protein>
<dbReference type="InterPro" id="IPR006139">
    <property type="entry name" value="D-isomer_2_OHA_DH_cat_dom"/>
</dbReference>
<dbReference type="AlphaFoldDB" id="A0A0C9UKY2"/>
<dbReference type="InterPro" id="IPR006140">
    <property type="entry name" value="D-isomer_DH_NAD-bd"/>
</dbReference>
<dbReference type="PROSITE" id="PS00671">
    <property type="entry name" value="D_2_HYDROXYACID_DH_3"/>
    <property type="match status" value="1"/>
</dbReference>
<dbReference type="SUPFAM" id="SSF52283">
    <property type="entry name" value="Formate/glycerate dehydrogenase catalytic domain-like"/>
    <property type="match status" value="1"/>
</dbReference>
<gene>
    <name evidence="7" type="ORF">M422DRAFT_272834</name>
</gene>
<sequence>MSSSPRIAILDDYQGVALTLGDWSALQGKVQIDVYQDTLLDEGALVERLKPYGIICTMRERTKITTQLLDKLPNLKLITTTGPVNRGIDIEAASAKGIPVVGSPGAGNHTFEHIWALIFAVARGIVIEDANVKAGNPQWQSIIPVGLKGKTLSLLGVGRLGSQVAQVAKLFGLRVLAWSPNLTKERADAAGVEFASSKEELLKQADLFSIHVVLAPSTRHLITKEDLALLKPTALFFNTSRGPIVDEVALVETLSEGRIAGAGLDVYDIEPLPLDHPLRKLRNVVLSPHNAYVGDDCYKVWWNDTAATVTAYIEGREINPKFILKA</sequence>
<dbReference type="HOGENOM" id="CLU_019796_1_3_1"/>
<dbReference type="InterPro" id="IPR036291">
    <property type="entry name" value="NAD(P)-bd_dom_sf"/>
</dbReference>
<dbReference type="Gene3D" id="3.40.50.720">
    <property type="entry name" value="NAD(P)-binding Rossmann-like Domain"/>
    <property type="match status" value="2"/>
</dbReference>
<proteinExistence type="inferred from homology"/>
<evidence type="ECO:0008006" key="9">
    <source>
        <dbReference type="Google" id="ProtNLM"/>
    </source>
</evidence>
<keyword evidence="3" id="KW-0520">NAD</keyword>
<dbReference type="PANTHER" id="PTHR42789:SF1">
    <property type="entry name" value="D-ISOMER SPECIFIC 2-HYDROXYACID DEHYDROGENASE FAMILY PROTEIN (AFU_ORTHOLOGUE AFUA_6G10090)"/>
    <property type="match status" value="1"/>
</dbReference>
<comment type="similarity">
    <text evidence="1 4">Belongs to the D-isomer specific 2-hydroxyacid dehydrogenase family.</text>
</comment>
<keyword evidence="2 4" id="KW-0560">Oxidoreductase</keyword>
<dbReference type="PANTHER" id="PTHR42789">
    <property type="entry name" value="D-ISOMER SPECIFIC 2-HYDROXYACID DEHYDROGENASE FAMILY PROTEIN (AFU_ORTHOLOGUE AFUA_6G10090)"/>
    <property type="match status" value="1"/>
</dbReference>